<evidence type="ECO:0000256" key="4">
    <source>
        <dbReference type="ARBA" id="ARBA00022617"/>
    </source>
</evidence>
<dbReference type="AlphaFoldDB" id="A0AAN7UVX9"/>
<dbReference type="FunFam" id="1.20.120.1770:FF:000001">
    <property type="entry name" value="Cytochrome b reductase 1"/>
    <property type="match status" value="1"/>
</dbReference>
<dbReference type="Pfam" id="PF03188">
    <property type="entry name" value="Cytochrom_B561"/>
    <property type="match status" value="2"/>
</dbReference>
<keyword evidence="4" id="KW-0349">Heme</keyword>
<keyword evidence="8 11" id="KW-1133">Transmembrane helix</keyword>
<keyword evidence="9" id="KW-0408">Iron</keyword>
<evidence type="ECO:0000256" key="10">
    <source>
        <dbReference type="ARBA" id="ARBA00023136"/>
    </source>
</evidence>
<comment type="cofactor">
    <cofactor evidence="1">
        <name>heme b</name>
        <dbReference type="ChEBI" id="CHEBI:60344"/>
    </cofactor>
</comment>
<evidence type="ECO:0000256" key="11">
    <source>
        <dbReference type="SAM" id="Phobius"/>
    </source>
</evidence>
<accession>A0AAN7UVX9</accession>
<dbReference type="EMBL" id="JAVRBK010000010">
    <property type="protein sequence ID" value="KAK5638939.1"/>
    <property type="molecule type" value="Genomic_DNA"/>
</dbReference>
<dbReference type="PANTHER" id="PTHR10106:SF0">
    <property type="entry name" value="LD36721P"/>
    <property type="match status" value="1"/>
</dbReference>
<keyword evidence="10 11" id="KW-0472">Membrane</keyword>
<comment type="caution">
    <text evidence="13">The sequence shown here is derived from an EMBL/GenBank/DDBJ whole genome shotgun (WGS) entry which is preliminary data.</text>
</comment>
<dbReference type="InterPro" id="IPR043205">
    <property type="entry name" value="CYB561/CYBRD1-like"/>
</dbReference>
<feature type="transmembrane region" description="Helical" evidence="11">
    <location>
        <begin position="216"/>
        <end position="236"/>
    </location>
</feature>
<dbReference type="GO" id="GO:0046872">
    <property type="term" value="F:metal ion binding"/>
    <property type="evidence" value="ECO:0007669"/>
    <property type="project" value="UniProtKB-KW"/>
</dbReference>
<dbReference type="PANTHER" id="PTHR10106">
    <property type="entry name" value="CYTOCHROME B561-RELATED"/>
    <property type="match status" value="1"/>
</dbReference>
<feature type="transmembrane region" description="Helical" evidence="11">
    <location>
        <begin position="149"/>
        <end position="166"/>
    </location>
</feature>
<feature type="transmembrane region" description="Helical" evidence="11">
    <location>
        <begin position="45"/>
        <end position="66"/>
    </location>
</feature>
<sequence>MNWDHSDSEEESTVPDDEERVSFLRKLVNKMESEADHRIHKQFNLLYGITSGLGVLLIVLMLTWILHYRNGFSVTVANQEFYWHPMLMVLGLIFLYAQSILTYRIARHAKKKVLKLTHALLHCLAFILSVLSLKAVFDSHNYSEPPIPNLYSLHSGFLTFLFPGLSKNLRACYLPFHTYFGATIFTMVIVTAMLGLAEKAIWAVPNYSSMGGEAVLVNFIGVILLSFGLLVLYLVYNPTYKRVALAEDDITLVGRVEN</sequence>
<evidence type="ECO:0000256" key="7">
    <source>
        <dbReference type="ARBA" id="ARBA00022982"/>
    </source>
</evidence>
<dbReference type="Proteomes" id="UP001329430">
    <property type="component" value="Chromosome 10"/>
</dbReference>
<feature type="transmembrane region" description="Helical" evidence="11">
    <location>
        <begin position="178"/>
        <end position="196"/>
    </location>
</feature>
<dbReference type="Gene3D" id="1.20.120.1770">
    <property type="match status" value="1"/>
</dbReference>
<evidence type="ECO:0000256" key="9">
    <source>
        <dbReference type="ARBA" id="ARBA00023004"/>
    </source>
</evidence>
<dbReference type="SMART" id="SM00665">
    <property type="entry name" value="B561"/>
    <property type="match status" value="1"/>
</dbReference>
<evidence type="ECO:0000256" key="3">
    <source>
        <dbReference type="ARBA" id="ARBA00022448"/>
    </source>
</evidence>
<evidence type="ECO:0000256" key="8">
    <source>
        <dbReference type="ARBA" id="ARBA00022989"/>
    </source>
</evidence>
<dbReference type="GO" id="GO:0016020">
    <property type="term" value="C:membrane"/>
    <property type="evidence" value="ECO:0007669"/>
    <property type="project" value="UniProtKB-SubCell"/>
</dbReference>
<evidence type="ECO:0000313" key="13">
    <source>
        <dbReference type="EMBL" id="KAK5638925.1"/>
    </source>
</evidence>
<dbReference type="InterPro" id="IPR006593">
    <property type="entry name" value="Cyt_b561/ferric_Rdtase_TM"/>
</dbReference>
<reference evidence="13 15" key="2">
    <citation type="journal article" date="2024" name="Insects">
        <title>An Improved Chromosome-Level Genome Assembly of the Firefly Pyrocoelia pectoralis.</title>
        <authorList>
            <person name="Fu X."/>
            <person name="Meyer-Rochow V.B."/>
            <person name="Ballantyne L."/>
            <person name="Zhu X."/>
        </authorList>
    </citation>
    <scope>NUCLEOTIDE SEQUENCE [LARGE SCALE GENOMIC DNA]</scope>
    <source>
        <strain evidence="13">XCY_ONT2</strain>
    </source>
</reference>
<feature type="transmembrane region" description="Helical" evidence="11">
    <location>
        <begin position="118"/>
        <end position="137"/>
    </location>
</feature>
<reference evidence="13" key="1">
    <citation type="submission" date="2023-06" db="EMBL/GenBank/DDBJ databases">
        <authorList>
            <person name="Fu X."/>
            <person name="Zhu X."/>
        </authorList>
    </citation>
    <scope>NUCLEOTIDE SEQUENCE</scope>
    <source>
        <strain evidence="13">XCY_ONT2</strain>
        <tissue evidence="13">Whole body</tissue>
    </source>
</reference>
<evidence type="ECO:0000256" key="1">
    <source>
        <dbReference type="ARBA" id="ARBA00001970"/>
    </source>
</evidence>
<keyword evidence="3" id="KW-0813">Transport</keyword>
<evidence type="ECO:0000259" key="12">
    <source>
        <dbReference type="PROSITE" id="PS50939"/>
    </source>
</evidence>
<protein>
    <recommendedName>
        <fullName evidence="12">Cytochrome b561 domain-containing protein</fullName>
    </recommendedName>
</protein>
<organism evidence="13 15">
    <name type="scientific">Pyrocoelia pectoralis</name>
    <dbReference type="NCBI Taxonomy" id="417401"/>
    <lineage>
        <taxon>Eukaryota</taxon>
        <taxon>Metazoa</taxon>
        <taxon>Ecdysozoa</taxon>
        <taxon>Arthropoda</taxon>
        <taxon>Hexapoda</taxon>
        <taxon>Insecta</taxon>
        <taxon>Pterygota</taxon>
        <taxon>Neoptera</taxon>
        <taxon>Endopterygota</taxon>
        <taxon>Coleoptera</taxon>
        <taxon>Polyphaga</taxon>
        <taxon>Elateriformia</taxon>
        <taxon>Elateroidea</taxon>
        <taxon>Lampyridae</taxon>
        <taxon>Lampyrinae</taxon>
        <taxon>Pyrocoelia</taxon>
    </lineage>
</organism>
<dbReference type="PROSITE" id="PS50939">
    <property type="entry name" value="CYTOCHROME_B561"/>
    <property type="match status" value="1"/>
</dbReference>
<proteinExistence type="predicted"/>
<evidence type="ECO:0000256" key="5">
    <source>
        <dbReference type="ARBA" id="ARBA00022692"/>
    </source>
</evidence>
<dbReference type="EMBL" id="JAVRBK010000010">
    <property type="protein sequence ID" value="KAK5638925.1"/>
    <property type="molecule type" value="Genomic_DNA"/>
</dbReference>
<keyword evidence="7" id="KW-0249">Electron transport</keyword>
<keyword evidence="15" id="KW-1185">Reference proteome</keyword>
<feature type="transmembrane region" description="Helical" evidence="11">
    <location>
        <begin position="86"/>
        <end position="106"/>
    </location>
</feature>
<keyword evidence="6" id="KW-0479">Metal-binding</keyword>
<evidence type="ECO:0000313" key="14">
    <source>
        <dbReference type="EMBL" id="KAK5638939.1"/>
    </source>
</evidence>
<comment type="subcellular location">
    <subcellularLocation>
        <location evidence="2">Membrane</location>
        <topology evidence="2">Multi-pass membrane protein</topology>
    </subcellularLocation>
</comment>
<keyword evidence="5 11" id="KW-0812">Transmembrane</keyword>
<evidence type="ECO:0000313" key="15">
    <source>
        <dbReference type="Proteomes" id="UP001329430"/>
    </source>
</evidence>
<gene>
    <name evidence="13" type="ORF">RI129_013220</name>
    <name evidence="14" type="ORF">RI129_013234</name>
</gene>
<feature type="domain" description="Cytochrome b561" evidence="12">
    <location>
        <begin position="49"/>
        <end position="236"/>
    </location>
</feature>
<dbReference type="GO" id="GO:0016491">
    <property type="term" value="F:oxidoreductase activity"/>
    <property type="evidence" value="ECO:0007669"/>
    <property type="project" value="InterPro"/>
</dbReference>
<evidence type="ECO:0000256" key="6">
    <source>
        <dbReference type="ARBA" id="ARBA00022723"/>
    </source>
</evidence>
<evidence type="ECO:0000256" key="2">
    <source>
        <dbReference type="ARBA" id="ARBA00004141"/>
    </source>
</evidence>
<name>A0AAN7UVX9_9COLE</name>